<dbReference type="AlphaFoldDB" id="A0A7G1G2C3"/>
<dbReference type="KEGG" id="ocy:OSSY52_06120"/>
<dbReference type="RefSeq" id="WP_190615566.1">
    <property type="nucleotide sequence ID" value="NZ_AP018712.1"/>
</dbReference>
<dbReference type="EMBL" id="AP018712">
    <property type="protein sequence ID" value="BBE30471.1"/>
    <property type="molecule type" value="Genomic_DNA"/>
</dbReference>
<keyword evidence="2" id="KW-1185">Reference proteome</keyword>
<sequence length="572" mass="67793">MKRLLLTFILILYSLISFTSKEFNNAIYFFNKADKFESLEETLAFHQKTISELSKILSSKTTKMSTNLENGKITFYGYKAWEYAKYYPKLIKNILKIKEIKNNKFIKNLYLLESNLIINKYKNFPLSKKILNNSFSINNENFLNITLPATSYFNENFLNISLKYLKDIENNEIRDSIYEFISIYLLQKKQYEESLKFSKKIKREISRYYVYQKIAIEYLNIDINKTLEIVNLIDIDFIKDLTLEKIIDILLNNNNVDKALEFLNFIEDESDKSLALNHIGIFYLKQNNENYKYYLSKAYWKTKLIKNDYERDKAFKNIALDFLNNDLFVNSLDIAYEIKNNYIKYLLFKEISIYMFNKEKINIGNTFMNISLNSANSIENQNSRDFALEDLCLTEIKLNNIEDAIKILNTIKEEKYKDLVLSNLAIFYANTDLRKTYNFINKINDIKVKAITMGNVSVKIKDIAPTLSNKYLKKSLYILKVNENNYLKESLILNLFDLKKYENLELILKSIHEEKIKNAVIIELAKKILNTHTFIEIKNTTIMNYIKTCIFFEYSLKNTLTIEDINFILNYI</sequence>
<name>A0A7G1G2C3_9BACT</name>
<dbReference type="Proteomes" id="UP000516361">
    <property type="component" value="Chromosome"/>
</dbReference>
<protein>
    <submittedName>
        <fullName evidence="1">Uncharacterized protein</fullName>
    </submittedName>
</protein>
<reference evidence="1 2" key="1">
    <citation type="submission" date="2018-06" db="EMBL/GenBank/DDBJ databases">
        <title>Genome sequencing of Oceanotoga sp. sy52.</title>
        <authorList>
            <person name="Mori K."/>
        </authorList>
    </citation>
    <scope>NUCLEOTIDE SEQUENCE [LARGE SCALE GENOMIC DNA]</scope>
    <source>
        <strain evidence="2">sy52</strain>
    </source>
</reference>
<organism evidence="1 2">
    <name type="scientific">Tepiditoga spiralis</name>
    <dbReference type="NCBI Taxonomy" id="2108365"/>
    <lineage>
        <taxon>Bacteria</taxon>
        <taxon>Thermotogati</taxon>
        <taxon>Thermotogota</taxon>
        <taxon>Thermotogae</taxon>
        <taxon>Petrotogales</taxon>
        <taxon>Petrotogaceae</taxon>
        <taxon>Tepiditoga</taxon>
    </lineage>
</organism>
<evidence type="ECO:0000313" key="1">
    <source>
        <dbReference type="EMBL" id="BBE30471.1"/>
    </source>
</evidence>
<proteinExistence type="predicted"/>
<evidence type="ECO:0000313" key="2">
    <source>
        <dbReference type="Proteomes" id="UP000516361"/>
    </source>
</evidence>
<accession>A0A7G1G2C3</accession>
<gene>
    <name evidence="1" type="ORF">OSSY52_06120</name>
</gene>
<dbReference type="InParanoid" id="A0A7G1G2C3"/>